<dbReference type="Proteomes" id="UP000579945">
    <property type="component" value="Unassembled WGS sequence"/>
</dbReference>
<sequence>MQARLDALAAVIERSVSVDDPDGHLLAYSSMHADADPVRVAAILSRQIAPEVSRWQDRHGIATATSPVRLPANPELGMGARVCVPIRHGGRCLGYLWLLDPGQSLDDEALALAEEAARDLAADWREDPDTLVRRLLTTGQGWERMPPQLVQVCVVIPASARRERHAIGGFVTDTHAAYLLRHPAESAPLEEGVTRGYSDPAGLDTAPESYRQALVAAHLAAADPALPAHVSWSELGVYRVLLGAADDPLAPLDGEQAHTLETYLDLGGNAQRTAARLHLHRTTLYYRLGRIAGALGADLDDGLTRLHLHLALKRRRLPPDLR</sequence>
<keyword evidence="4" id="KW-1185">Reference proteome</keyword>
<dbReference type="AlphaFoldDB" id="A0A7W5V1M7"/>
<dbReference type="Pfam" id="PF01590">
    <property type="entry name" value="GAF"/>
    <property type="match status" value="1"/>
</dbReference>
<gene>
    <name evidence="3" type="ORF">FHR33_004587</name>
</gene>
<dbReference type="PANTHER" id="PTHR33744">
    <property type="entry name" value="CARBOHYDRATE DIACID REGULATOR"/>
    <property type="match status" value="1"/>
</dbReference>
<dbReference type="RefSeq" id="WP_221241197.1">
    <property type="nucleotide sequence ID" value="NZ_BAAAXX010000088.1"/>
</dbReference>
<feature type="domain" description="PucR C-terminal helix-turn-helix" evidence="2">
    <location>
        <begin position="258"/>
        <end position="313"/>
    </location>
</feature>
<dbReference type="InterPro" id="IPR029016">
    <property type="entry name" value="GAF-like_dom_sf"/>
</dbReference>
<dbReference type="GeneID" id="95390951"/>
<evidence type="ECO:0000259" key="1">
    <source>
        <dbReference type="Pfam" id="PF01590"/>
    </source>
</evidence>
<dbReference type="Gene3D" id="1.10.10.2840">
    <property type="entry name" value="PucR C-terminal helix-turn-helix domain"/>
    <property type="match status" value="1"/>
</dbReference>
<comment type="caution">
    <text evidence="3">The sequence shown here is derived from an EMBL/GenBank/DDBJ whole genome shotgun (WGS) entry which is preliminary data.</text>
</comment>
<dbReference type="InterPro" id="IPR003018">
    <property type="entry name" value="GAF"/>
</dbReference>
<reference evidence="3 4" key="1">
    <citation type="submission" date="2020-08" db="EMBL/GenBank/DDBJ databases">
        <title>Sequencing the genomes of 1000 actinobacteria strains.</title>
        <authorList>
            <person name="Klenk H.-P."/>
        </authorList>
    </citation>
    <scope>NUCLEOTIDE SEQUENCE [LARGE SCALE GENOMIC DNA]</scope>
    <source>
        <strain evidence="3 4">DSM 44320</strain>
    </source>
</reference>
<dbReference type="InterPro" id="IPR051448">
    <property type="entry name" value="CdaR-like_regulators"/>
</dbReference>
<dbReference type="Gene3D" id="3.30.450.40">
    <property type="match status" value="1"/>
</dbReference>
<proteinExistence type="predicted"/>
<accession>A0A7W5V1M7</accession>
<evidence type="ECO:0000259" key="2">
    <source>
        <dbReference type="Pfam" id="PF13556"/>
    </source>
</evidence>
<dbReference type="SUPFAM" id="SSF55781">
    <property type="entry name" value="GAF domain-like"/>
    <property type="match status" value="1"/>
</dbReference>
<dbReference type="Pfam" id="PF13556">
    <property type="entry name" value="HTH_30"/>
    <property type="match status" value="1"/>
</dbReference>
<evidence type="ECO:0000313" key="3">
    <source>
        <dbReference type="EMBL" id="MBB3728727.1"/>
    </source>
</evidence>
<dbReference type="PANTHER" id="PTHR33744:SF17">
    <property type="entry name" value="CONSERVED PROTEIN"/>
    <property type="match status" value="1"/>
</dbReference>
<feature type="domain" description="GAF" evidence="1">
    <location>
        <begin position="71"/>
        <end position="121"/>
    </location>
</feature>
<evidence type="ECO:0008006" key="5">
    <source>
        <dbReference type="Google" id="ProtNLM"/>
    </source>
</evidence>
<protein>
    <recommendedName>
        <fullName evidence="5">Regulator of polyketide synthase expression</fullName>
    </recommendedName>
</protein>
<dbReference type="InterPro" id="IPR042070">
    <property type="entry name" value="PucR_C-HTH_sf"/>
</dbReference>
<name>A0A7W5V1M7_9ACTN</name>
<dbReference type="EMBL" id="JACIBV010000001">
    <property type="protein sequence ID" value="MBB3728727.1"/>
    <property type="molecule type" value="Genomic_DNA"/>
</dbReference>
<dbReference type="InterPro" id="IPR025736">
    <property type="entry name" value="PucR_C-HTH_dom"/>
</dbReference>
<organism evidence="3 4">
    <name type="scientific">Nonomuraea dietziae</name>
    <dbReference type="NCBI Taxonomy" id="65515"/>
    <lineage>
        <taxon>Bacteria</taxon>
        <taxon>Bacillati</taxon>
        <taxon>Actinomycetota</taxon>
        <taxon>Actinomycetes</taxon>
        <taxon>Streptosporangiales</taxon>
        <taxon>Streptosporangiaceae</taxon>
        <taxon>Nonomuraea</taxon>
    </lineage>
</organism>
<evidence type="ECO:0000313" key="4">
    <source>
        <dbReference type="Proteomes" id="UP000579945"/>
    </source>
</evidence>